<accession>A0ABM0GPP0</accession>
<feature type="coiled-coil region" evidence="5">
    <location>
        <begin position="338"/>
        <end position="365"/>
    </location>
</feature>
<feature type="region of interest" description="Disordered" evidence="6">
    <location>
        <begin position="518"/>
        <end position="547"/>
    </location>
</feature>
<keyword evidence="7" id="KW-1185">Reference proteome</keyword>
<dbReference type="InterPro" id="IPR005522">
    <property type="entry name" value="IPK"/>
</dbReference>
<dbReference type="SUPFAM" id="SSF56104">
    <property type="entry name" value="SAICAR synthase-like"/>
    <property type="match status" value="1"/>
</dbReference>
<dbReference type="Proteomes" id="UP000694865">
    <property type="component" value="Unplaced"/>
</dbReference>
<dbReference type="InterPro" id="IPR038286">
    <property type="entry name" value="IPK_sf"/>
</dbReference>
<reference evidence="8" key="1">
    <citation type="submission" date="2025-08" db="UniProtKB">
        <authorList>
            <consortium name="RefSeq"/>
        </authorList>
    </citation>
    <scope>IDENTIFICATION</scope>
    <source>
        <tissue evidence="8">Testes</tissue>
    </source>
</reference>
<comment type="similarity">
    <text evidence="1 4">Belongs to the inositol phosphokinase (IPK) family.</text>
</comment>
<dbReference type="PANTHER" id="PTHR12400:SF26">
    <property type="entry name" value="KINASE"/>
    <property type="match status" value="1"/>
</dbReference>
<evidence type="ECO:0000256" key="1">
    <source>
        <dbReference type="ARBA" id="ARBA00007374"/>
    </source>
</evidence>
<dbReference type="EC" id="2.7.-.-" evidence="4"/>
<dbReference type="GeneID" id="100374225"/>
<dbReference type="Gene3D" id="3.30.470.160">
    <property type="entry name" value="Inositol polyphosphate kinase"/>
    <property type="match status" value="1"/>
</dbReference>
<evidence type="ECO:0000256" key="5">
    <source>
        <dbReference type="SAM" id="Coils"/>
    </source>
</evidence>
<evidence type="ECO:0000313" key="8">
    <source>
        <dbReference type="RefSeq" id="XP_002734568.2"/>
    </source>
</evidence>
<feature type="compositionally biased region" description="Basic and acidic residues" evidence="6">
    <location>
        <begin position="518"/>
        <end position="535"/>
    </location>
</feature>
<feature type="compositionally biased region" description="Basic and acidic residues" evidence="6">
    <location>
        <begin position="67"/>
        <end position="76"/>
    </location>
</feature>
<evidence type="ECO:0000256" key="3">
    <source>
        <dbReference type="ARBA" id="ARBA00022777"/>
    </source>
</evidence>
<feature type="compositionally biased region" description="Low complexity" evidence="6">
    <location>
        <begin position="213"/>
        <end position="232"/>
    </location>
</feature>
<proteinExistence type="inferred from homology"/>
<keyword evidence="5" id="KW-0175">Coiled coil</keyword>
<sequence length="890" mass="99930">MEERSTTPTFRSGRRSPLLSMLSPPHDYLPTSPRRRLTSADYRLTPESTSRRMNSSPVTIGSGTVLKRREVFEQKHTGSRQSPSPDSRSPVPVLSTSPHHIPSRIYGTSPKCWPPSSDNSTTTVKSVDIGTYHTKSRDSSPSRESYYMNSKNDLSDFSTPPSTYVSTHSYDPSFPGRPPNSTYTLKLTFDSCDSVNTNYESVAPTRFSQTKVSPTNSLSSGYGSSKYSGTPTNLSPRCVSPIHNSEFLGTESHVPLELSKPFRKNSSDENNLLTVYNKPSSPVPSSVPDNNIPMPRQALQSEDSVQAKNKPNEVCQESTEMPAESQSFINHCECHTTINNESKNAKQLKIEMEDENIEKEDTQSNNETSLSTESCQRLKHCKTLLRSHNVYEDSLDLDISPCPSSPMQSSISLDDASSMERVDSLNTDSDGSVFVKPESEIQLTEINNSSPCNAVARPKLQTSDSLLVPQESTDIFTKRPIPKLEQISLDSSHMAGQQSQDAKPSTPSVVISIHCHDEPENNNKMKRTPSEDDCTRNGMLGPSVDWRDIPRSLNRKLSSTSTISTLSRDDSEDYSSDDFLAFPSVYGQRSGMSSSWRKIRNMVHWSPFIQSFKKKYPWVQLAGHQGNFKAGDFGTVLKKHCPREQRCLLSLMTDILRPYIPEYKGEVDKNGEKYIQMQDLLQDFDSPSVMDCKLGTRTYLEDELSKAREKPKLRKDMYQKMIDIDANEPTDEENKLGAITKPRYMQWREHVSSSACLGFRIEGVKKGDGHSSRDFKTVKTKEQIGESLNYFVEGDQIVIAKYIRRLKAIRATLEASPFFSSHEVIGSSLLFVHDKNGKASVWMIDFGKTVPLPEGDSNDHRTPWIEGNREDGYLFGLDNLIDIWSCMVKS</sequence>
<organism evidence="7 8">
    <name type="scientific">Saccoglossus kowalevskii</name>
    <name type="common">Acorn worm</name>
    <dbReference type="NCBI Taxonomy" id="10224"/>
    <lineage>
        <taxon>Eukaryota</taxon>
        <taxon>Metazoa</taxon>
        <taxon>Hemichordata</taxon>
        <taxon>Enteropneusta</taxon>
        <taxon>Harrimaniidae</taxon>
        <taxon>Saccoglossus</taxon>
    </lineage>
</organism>
<evidence type="ECO:0000256" key="6">
    <source>
        <dbReference type="SAM" id="MobiDB-lite"/>
    </source>
</evidence>
<feature type="region of interest" description="Disordered" evidence="6">
    <location>
        <begin position="1"/>
        <end position="160"/>
    </location>
</feature>
<feature type="region of interest" description="Disordered" evidence="6">
    <location>
        <begin position="207"/>
        <end position="232"/>
    </location>
</feature>
<feature type="compositionally biased region" description="Low complexity" evidence="6">
    <location>
        <begin position="79"/>
        <end position="95"/>
    </location>
</feature>
<evidence type="ECO:0000256" key="2">
    <source>
        <dbReference type="ARBA" id="ARBA00022679"/>
    </source>
</evidence>
<feature type="compositionally biased region" description="Polar residues" evidence="6">
    <location>
        <begin position="116"/>
        <end position="125"/>
    </location>
</feature>
<evidence type="ECO:0000256" key="4">
    <source>
        <dbReference type="RuleBase" id="RU363090"/>
    </source>
</evidence>
<keyword evidence="2 4" id="KW-0808">Transferase</keyword>
<dbReference type="PANTHER" id="PTHR12400">
    <property type="entry name" value="INOSITOL POLYPHOSPHATE KINASE"/>
    <property type="match status" value="1"/>
</dbReference>
<feature type="compositionally biased region" description="Polar residues" evidence="6">
    <location>
        <begin position="147"/>
        <end position="160"/>
    </location>
</feature>
<dbReference type="Pfam" id="PF03770">
    <property type="entry name" value="IPK"/>
    <property type="match status" value="1"/>
</dbReference>
<protein>
    <recommendedName>
        <fullName evidence="4">Kinase</fullName>
        <ecNumber evidence="4">2.7.-.-</ecNumber>
    </recommendedName>
</protein>
<gene>
    <name evidence="8" type="primary">LOC100374225</name>
</gene>
<feature type="compositionally biased region" description="Polar residues" evidence="6">
    <location>
        <begin position="46"/>
        <end position="62"/>
    </location>
</feature>
<name>A0ABM0GPP0_SACKO</name>
<feature type="compositionally biased region" description="Polar residues" evidence="6">
    <location>
        <begin position="1"/>
        <end position="10"/>
    </location>
</feature>
<dbReference type="RefSeq" id="XP_002734568.2">
    <property type="nucleotide sequence ID" value="XM_002734522.2"/>
</dbReference>
<evidence type="ECO:0000313" key="7">
    <source>
        <dbReference type="Proteomes" id="UP000694865"/>
    </source>
</evidence>
<keyword evidence="3 4" id="KW-0418">Kinase</keyword>